<dbReference type="InterPro" id="IPR020084">
    <property type="entry name" value="NUDIX_hydrolase_CS"/>
</dbReference>
<organism evidence="2 3">
    <name type="scientific">Clostridium felsineum</name>
    <dbReference type="NCBI Taxonomy" id="36839"/>
    <lineage>
        <taxon>Bacteria</taxon>
        <taxon>Bacillati</taxon>
        <taxon>Bacillota</taxon>
        <taxon>Clostridia</taxon>
        <taxon>Eubacteriales</taxon>
        <taxon>Clostridiaceae</taxon>
        <taxon>Clostridium</taxon>
    </lineage>
</organism>
<evidence type="ECO:0000313" key="3">
    <source>
        <dbReference type="Proteomes" id="UP000190951"/>
    </source>
</evidence>
<dbReference type="PANTHER" id="PTHR43736">
    <property type="entry name" value="ADP-RIBOSE PYROPHOSPHATASE"/>
    <property type="match status" value="1"/>
</dbReference>
<dbReference type="SUPFAM" id="SSF46785">
    <property type="entry name" value="Winged helix' DNA-binding domain"/>
    <property type="match status" value="1"/>
</dbReference>
<dbReference type="Pfam" id="PF21906">
    <property type="entry name" value="WHD_NrtR"/>
    <property type="match status" value="1"/>
</dbReference>
<dbReference type="InterPro" id="IPR015797">
    <property type="entry name" value="NUDIX_hydrolase-like_dom_sf"/>
</dbReference>
<dbReference type="SUPFAM" id="SSF55811">
    <property type="entry name" value="Nudix"/>
    <property type="match status" value="1"/>
</dbReference>
<dbReference type="InterPro" id="IPR036388">
    <property type="entry name" value="WH-like_DNA-bd_sf"/>
</dbReference>
<dbReference type="RefSeq" id="WP_077835385.1">
    <property type="nucleotide sequence ID" value="NZ_CP096983.1"/>
</dbReference>
<dbReference type="Pfam" id="PF00293">
    <property type="entry name" value="NUDIX"/>
    <property type="match status" value="1"/>
</dbReference>
<dbReference type="PROSITE" id="PS51462">
    <property type="entry name" value="NUDIX"/>
    <property type="match status" value="1"/>
</dbReference>
<dbReference type="Gene3D" id="1.10.10.10">
    <property type="entry name" value="Winged helix-like DNA-binding domain superfamily/Winged helix DNA-binding domain"/>
    <property type="match status" value="1"/>
</dbReference>
<dbReference type="PROSITE" id="PS00893">
    <property type="entry name" value="NUDIX_BOX"/>
    <property type="match status" value="1"/>
</dbReference>
<dbReference type="InterPro" id="IPR054105">
    <property type="entry name" value="WHD_NrtR"/>
</dbReference>
<dbReference type="InterPro" id="IPR036390">
    <property type="entry name" value="WH_DNA-bd_sf"/>
</dbReference>
<dbReference type="PANTHER" id="PTHR43736:SF4">
    <property type="entry name" value="SLR1690 PROTEIN"/>
    <property type="match status" value="1"/>
</dbReference>
<dbReference type="KEGG" id="crw:CROST_023510"/>
<dbReference type="STRING" id="84029.CROST_03420"/>
<protein>
    <submittedName>
        <fullName evidence="2">Uncharacterized protein</fullName>
    </submittedName>
</protein>
<sequence>MRDSNKKNKNGLTEKEFLNRYVPGDYERPSNTVDMLLFTVDDLPVEGKDPNKALKILLIKRGDHPYIGCWAVPGGFVNIEEGVSAACYRELKEETNVENVYFEQLKTFGDDVNRDPRMRVISVAYMALSDKSNIKPKAGDDADDAKWFTVKKMFIDSKGTGTQRSDTYNILLTSDDGEIKIGYSVTESFEKNGVVTVKVPSYKVLDWSKEELAFDHIEEIDCALERLKNKIEYTPIAFSLLPEYFTLREAQKVFEAILNVEKPLTRANFRRKIKKMVVKTEKEKITSGRPATCYKFNEDWQHSFLDE</sequence>
<dbReference type="InterPro" id="IPR000086">
    <property type="entry name" value="NUDIX_hydrolase_dom"/>
</dbReference>
<gene>
    <name evidence="2" type="ORF">CROST_023510</name>
</gene>
<dbReference type="EMBL" id="CP096983">
    <property type="protein sequence ID" value="URZ11634.1"/>
    <property type="molecule type" value="Genomic_DNA"/>
</dbReference>
<dbReference type="AlphaFoldDB" id="A0A1S8LRB0"/>
<evidence type="ECO:0000256" key="1">
    <source>
        <dbReference type="ARBA" id="ARBA00022801"/>
    </source>
</evidence>
<dbReference type="Gene3D" id="3.90.79.10">
    <property type="entry name" value="Nucleoside Triphosphate Pyrophosphohydrolase"/>
    <property type="match status" value="1"/>
</dbReference>
<accession>A0A1S8LRB0</accession>
<dbReference type="GO" id="GO:0016787">
    <property type="term" value="F:hydrolase activity"/>
    <property type="evidence" value="ECO:0007669"/>
    <property type="project" value="UniProtKB-KW"/>
</dbReference>
<keyword evidence="3" id="KW-1185">Reference proteome</keyword>
<name>A0A1S8LRB0_9CLOT</name>
<dbReference type="CDD" id="cd18873">
    <property type="entry name" value="NUDIX_NadM_like"/>
    <property type="match status" value="1"/>
</dbReference>
<proteinExistence type="predicted"/>
<evidence type="ECO:0000313" key="2">
    <source>
        <dbReference type="EMBL" id="URZ11634.1"/>
    </source>
</evidence>
<reference evidence="2 3" key="1">
    <citation type="submission" date="2022-04" db="EMBL/GenBank/DDBJ databases">
        <title>Genome sequence of C. roseum typestrain.</title>
        <authorList>
            <person name="Poehlein A."/>
            <person name="Schoch T."/>
            <person name="Duerre P."/>
            <person name="Daniel R."/>
        </authorList>
    </citation>
    <scope>NUCLEOTIDE SEQUENCE [LARGE SCALE GENOMIC DNA]</scope>
    <source>
        <strain evidence="2 3">DSM 7320</strain>
    </source>
</reference>
<dbReference type="Proteomes" id="UP000190951">
    <property type="component" value="Chromosome"/>
</dbReference>
<keyword evidence="1" id="KW-0378">Hydrolase</keyword>